<sequence>MNKAERETLTHVQKESLKEEIATLKVKSVTVERTGTAKSKKSQLTDGLLCDGRRLDKAPVKLDAKHPKILPASHHVVRLIIKFYHQTSGHSRTEHILSMIRERFWIVKGRAAVKRTLCGYFSCRK</sequence>
<comment type="caution">
    <text evidence="2">The sequence shown here is derived from an EMBL/GenBank/DDBJ whole genome shotgun (WGS) entry which is preliminary data.</text>
</comment>
<dbReference type="PANTHER" id="PTHR47331">
    <property type="entry name" value="PHD-TYPE DOMAIN-CONTAINING PROTEIN"/>
    <property type="match status" value="1"/>
</dbReference>
<dbReference type="InterPro" id="IPR041588">
    <property type="entry name" value="Integrase_H2C2"/>
</dbReference>
<dbReference type="PANTHER" id="PTHR47331:SF1">
    <property type="entry name" value="GAG-LIKE PROTEIN"/>
    <property type="match status" value="1"/>
</dbReference>
<proteinExistence type="predicted"/>
<evidence type="ECO:0000313" key="3">
    <source>
        <dbReference type="Proteomes" id="UP001249851"/>
    </source>
</evidence>
<dbReference type="Proteomes" id="UP001249851">
    <property type="component" value="Unassembled WGS sequence"/>
</dbReference>
<dbReference type="EMBL" id="JARQWQ010000011">
    <property type="protein sequence ID" value="KAK2568612.1"/>
    <property type="molecule type" value="Genomic_DNA"/>
</dbReference>
<evidence type="ECO:0000313" key="2">
    <source>
        <dbReference type="EMBL" id="KAK2568612.1"/>
    </source>
</evidence>
<reference evidence="2" key="2">
    <citation type="journal article" date="2023" name="Science">
        <title>Genomic signatures of disease resistance in endangered staghorn corals.</title>
        <authorList>
            <person name="Vollmer S.V."/>
            <person name="Selwyn J.D."/>
            <person name="Despard B.A."/>
            <person name="Roesel C.L."/>
        </authorList>
    </citation>
    <scope>NUCLEOTIDE SEQUENCE</scope>
    <source>
        <strain evidence="2">K2</strain>
    </source>
</reference>
<dbReference type="Pfam" id="PF17921">
    <property type="entry name" value="Integrase_H2C2"/>
    <property type="match status" value="1"/>
</dbReference>
<accession>A0AAD9QW37</accession>
<dbReference type="AlphaFoldDB" id="A0AAD9QW37"/>
<name>A0AAD9QW37_ACRCE</name>
<reference evidence="2" key="1">
    <citation type="journal article" date="2023" name="G3 (Bethesda)">
        <title>Whole genome assembly and annotation of the endangered Caribbean coral Acropora cervicornis.</title>
        <authorList>
            <person name="Selwyn J.D."/>
            <person name="Vollmer S.V."/>
        </authorList>
    </citation>
    <scope>NUCLEOTIDE SEQUENCE</scope>
    <source>
        <strain evidence="2">K2</strain>
    </source>
</reference>
<gene>
    <name evidence="2" type="ORF">P5673_006551</name>
</gene>
<keyword evidence="3" id="KW-1185">Reference proteome</keyword>
<organism evidence="2 3">
    <name type="scientific">Acropora cervicornis</name>
    <name type="common">Staghorn coral</name>
    <dbReference type="NCBI Taxonomy" id="6130"/>
    <lineage>
        <taxon>Eukaryota</taxon>
        <taxon>Metazoa</taxon>
        <taxon>Cnidaria</taxon>
        <taxon>Anthozoa</taxon>
        <taxon>Hexacorallia</taxon>
        <taxon>Scleractinia</taxon>
        <taxon>Astrocoeniina</taxon>
        <taxon>Acroporidae</taxon>
        <taxon>Acropora</taxon>
    </lineage>
</organism>
<protein>
    <recommendedName>
        <fullName evidence="1">Integrase zinc-binding domain-containing protein</fullName>
    </recommendedName>
</protein>
<feature type="domain" description="Integrase zinc-binding" evidence="1">
    <location>
        <begin position="75"/>
        <end position="124"/>
    </location>
</feature>
<evidence type="ECO:0000259" key="1">
    <source>
        <dbReference type="Pfam" id="PF17921"/>
    </source>
</evidence>